<feature type="transmembrane region" description="Helical" evidence="5">
    <location>
        <begin position="224"/>
        <end position="257"/>
    </location>
</feature>
<sequence>MLLFLPIIIRKYSTFNLSKLENIFNFILLSGIFVLVFTLSSRAIFFCLLVETALFIIINLKRKRIVLRILSALVCSTAIVAILFCFDVGDVRYSVYRETGFTSIFQNNPSFSEPVPSHPLSEDEERASAQIGRSDTMRKSLARLSIERVKENLWFGTGDIFYAYSVSGQDYQVAPHNFILATLNCYGLVGLIIIAALMIVTLIQTGLLKFRGLRDFLTYKSTYIVTLLLFLGLSLLQATAYDVLLMPLLFVVTAIYAKSENYNI</sequence>
<evidence type="ECO:0000256" key="2">
    <source>
        <dbReference type="ARBA" id="ARBA00022692"/>
    </source>
</evidence>
<accession>A0A926D4B5</accession>
<feature type="domain" description="O-antigen ligase-related" evidence="6">
    <location>
        <begin position="32"/>
        <end position="194"/>
    </location>
</feature>
<dbReference type="EMBL" id="JACRSR010000001">
    <property type="protein sequence ID" value="MBC8531316.1"/>
    <property type="molecule type" value="Genomic_DNA"/>
</dbReference>
<feature type="transmembrane region" description="Helical" evidence="5">
    <location>
        <begin position="43"/>
        <end position="60"/>
    </location>
</feature>
<organism evidence="7 8">
    <name type="scientific">Gehongia tenuis</name>
    <dbReference type="NCBI Taxonomy" id="2763655"/>
    <lineage>
        <taxon>Bacteria</taxon>
        <taxon>Bacillati</taxon>
        <taxon>Bacillota</taxon>
        <taxon>Clostridia</taxon>
        <taxon>Christensenellales</taxon>
        <taxon>Christensenellaceae</taxon>
        <taxon>Gehongia</taxon>
    </lineage>
</organism>
<keyword evidence="4 5" id="KW-0472">Membrane</keyword>
<protein>
    <submittedName>
        <fullName evidence="7">O-antigen ligase family protein</fullName>
    </submittedName>
</protein>
<keyword evidence="8" id="KW-1185">Reference proteome</keyword>
<dbReference type="AlphaFoldDB" id="A0A926D4B5"/>
<feature type="transmembrane region" description="Helical" evidence="5">
    <location>
        <begin position="67"/>
        <end position="89"/>
    </location>
</feature>
<comment type="subcellular location">
    <subcellularLocation>
        <location evidence="1">Membrane</location>
        <topology evidence="1">Multi-pass membrane protein</topology>
    </subcellularLocation>
</comment>
<dbReference type="RefSeq" id="WP_249315770.1">
    <property type="nucleotide sequence ID" value="NZ_JACRSR010000001.1"/>
</dbReference>
<gene>
    <name evidence="7" type="ORF">H8696_05580</name>
</gene>
<comment type="caution">
    <text evidence="7">The sequence shown here is derived from an EMBL/GenBank/DDBJ whole genome shotgun (WGS) entry which is preliminary data.</text>
</comment>
<keyword evidence="2 5" id="KW-0812">Transmembrane</keyword>
<evidence type="ECO:0000256" key="1">
    <source>
        <dbReference type="ARBA" id="ARBA00004141"/>
    </source>
</evidence>
<keyword evidence="3 5" id="KW-1133">Transmembrane helix</keyword>
<evidence type="ECO:0000259" key="6">
    <source>
        <dbReference type="Pfam" id="PF04932"/>
    </source>
</evidence>
<feature type="transmembrane region" description="Helical" evidence="5">
    <location>
        <begin position="178"/>
        <end position="203"/>
    </location>
</feature>
<evidence type="ECO:0000313" key="7">
    <source>
        <dbReference type="EMBL" id="MBC8531316.1"/>
    </source>
</evidence>
<dbReference type="Proteomes" id="UP000623172">
    <property type="component" value="Unassembled WGS sequence"/>
</dbReference>
<evidence type="ECO:0000256" key="4">
    <source>
        <dbReference type="ARBA" id="ARBA00023136"/>
    </source>
</evidence>
<dbReference type="GO" id="GO:0016020">
    <property type="term" value="C:membrane"/>
    <property type="evidence" value="ECO:0007669"/>
    <property type="project" value="UniProtKB-SubCell"/>
</dbReference>
<dbReference type="GO" id="GO:0016874">
    <property type="term" value="F:ligase activity"/>
    <property type="evidence" value="ECO:0007669"/>
    <property type="project" value="UniProtKB-KW"/>
</dbReference>
<keyword evidence="7" id="KW-0436">Ligase</keyword>
<feature type="transmembrane region" description="Helical" evidence="5">
    <location>
        <begin position="20"/>
        <end position="37"/>
    </location>
</feature>
<evidence type="ECO:0000256" key="5">
    <source>
        <dbReference type="SAM" id="Phobius"/>
    </source>
</evidence>
<dbReference type="InterPro" id="IPR007016">
    <property type="entry name" value="O-antigen_ligase-rel_domated"/>
</dbReference>
<evidence type="ECO:0000256" key="3">
    <source>
        <dbReference type="ARBA" id="ARBA00022989"/>
    </source>
</evidence>
<evidence type="ECO:0000313" key="8">
    <source>
        <dbReference type="Proteomes" id="UP000623172"/>
    </source>
</evidence>
<proteinExistence type="predicted"/>
<dbReference type="Pfam" id="PF04932">
    <property type="entry name" value="Wzy_C"/>
    <property type="match status" value="1"/>
</dbReference>
<reference evidence="7" key="1">
    <citation type="submission" date="2020-08" db="EMBL/GenBank/DDBJ databases">
        <title>Genome public.</title>
        <authorList>
            <person name="Liu C."/>
            <person name="Sun Q."/>
        </authorList>
    </citation>
    <scope>NUCLEOTIDE SEQUENCE</scope>
    <source>
        <strain evidence="7">NSJ-53</strain>
    </source>
</reference>
<name>A0A926D4B5_9FIRM</name>